<evidence type="ECO:0000313" key="4">
    <source>
        <dbReference type="EMBL" id="OHT09795.1"/>
    </source>
</evidence>
<dbReference type="Gene3D" id="1.10.510.10">
    <property type="entry name" value="Transferase(Phosphotransferase) domain 1"/>
    <property type="match status" value="1"/>
</dbReference>
<dbReference type="GeneID" id="94836491"/>
<name>A0A1J4KF42_9EUKA</name>
<dbReference type="FunFam" id="3.30.200.20:FF:000042">
    <property type="entry name" value="Aurora kinase A"/>
    <property type="match status" value="1"/>
</dbReference>
<accession>A0A1J4KF42</accession>
<dbReference type="RefSeq" id="XP_068362931.1">
    <property type="nucleotide sequence ID" value="XM_068501787.1"/>
</dbReference>
<dbReference type="InterPro" id="IPR000719">
    <property type="entry name" value="Prot_kinase_dom"/>
</dbReference>
<dbReference type="SUPFAM" id="SSF56112">
    <property type="entry name" value="Protein kinase-like (PK-like)"/>
    <property type="match status" value="1"/>
</dbReference>
<dbReference type="PROSITE" id="PS00108">
    <property type="entry name" value="PROTEIN_KINASE_ST"/>
    <property type="match status" value="1"/>
</dbReference>
<protein>
    <submittedName>
        <fullName evidence="4">CAMK family protein kinase</fullName>
    </submittedName>
</protein>
<dbReference type="FunFam" id="1.10.510.10:FF:000571">
    <property type="entry name" value="Maternal embryonic leucine zipper kinase"/>
    <property type="match status" value="1"/>
</dbReference>
<evidence type="ECO:0000256" key="2">
    <source>
        <dbReference type="ARBA" id="ARBA00022840"/>
    </source>
</evidence>
<dbReference type="Pfam" id="PF00069">
    <property type="entry name" value="Pkinase"/>
    <property type="match status" value="1"/>
</dbReference>
<dbReference type="AlphaFoldDB" id="A0A1J4KF42"/>
<organism evidence="4 5">
    <name type="scientific">Tritrichomonas foetus</name>
    <dbReference type="NCBI Taxonomy" id="1144522"/>
    <lineage>
        <taxon>Eukaryota</taxon>
        <taxon>Metamonada</taxon>
        <taxon>Parabasalia</taxon>
        <taxon>Tritrichomonadida</taxon>
        <taxon>Tritrichomonadidae</taxon>
        <taxon>Tritrichomonas</taxon>
    </lineage>
</organism>
<dbReference type="OrthoDB" id="193931at2759"/>
<proteinExistence type="predicted"/>
<keyword evidence="4" id="KW-0808">Transferase</keyword>
<evidence type="ECO:0000259" key="3">
    <source>
        <dbReference type="PROSITE" id="PS50011"/>
    </source>
</evidence>
<dbReference type="InterPro" id="IPR011009">
    <property type="entry name" value="Kinase-like_dom_sf"/>
</dbReference>
<dbReference type="PANTHER" id="PTHR24348:SF64">
    <property type="entry name" value="SERINE_THREONINE-PROTEIN KINASE DDB_G0278901-RELATED"/>
    <property type="match status" value="1"/>
</dbReference>
<dbReference type="SMART" id="SM00220">
    <property type="entry name" value="S_TKc"/>
    <property type="match status" value="1"/>
</dbReference>
<dbReference type="InterPro" id="IPR045269">
    <property type="entry name" value="Atg1-like"/>
</dbReference>
<feature type="domain" description="Protein kinase" evidence="3">
    <location>
        <begin position="12"/>
        <end position="215"/>
    </location>
</feature>
<keyword evidence="5" id="KW-1185">Reference proteome</keyword>
<dbReference type="InterPro" id="IPR008271">
    <property type="entry name" value="Ser/Thr_kinase_AS"/>
</dbReference>
<keyword evidence="1" id="KW-0547">Nucleotide-binding</keyword>
<dbReference type="GO" id="GO:0010506">
    <property type="term" value="P:regulation of autophagy"/>
    <property type="evidence" value="ECO:0007669"/>
    <property type="project" value="InterPro"/>
</dbReference>
<reference evidence="4" key="1">
    <citation type="submission" date="2016-10" db="EMBL/GenBank/DDBJ databases">
        <authorList>
            <person name="Benchimol M."/>
            <person name="Almeida L.G."/>
            <person name="Vasconcelos A.T."/>
            <person name="Perreira-Neves A."/>
            <person name="Rosa I.A."/>
            <person name="Tasca T."/>
            <person name="Bogo M.R."/>
            <person name="de Souza W."/>
        </authorList>
    </citation>
    <scope>NUCLEOTIDE SEQUENCE [LARGE SCALE GENOMIC DNA]</scope>
    <source>
        <strain evidence="4">K</strain>
    </source>
</reference>
<dbReference type="GO" id="GO:0005737">
    <property type="term" value="C:cytoplasm"/>
    <property type="evidence" value="ECO:0007669"/>
    <property type="project" value="TreeGrafter"/>
</dbReference>
<keyword evidence="2" id="KW-0067">ATP-binding</keyword>
<evidence type="ECO:0000256" key="1">
    <source>
        <dbReference type="ARBA" id="ARBA00022741"/>
    </source>
</evidence>
<dbReference type="EMBL" id="MLAK01000629">
    <property type="protein sequence ID" value="OHT09795.1"/>
    <property type="molecule type" value="Genomic_DNA"/>
</dbReference>
<keyword evidence="4" id="KW-0418">Kinase</keyword>
<comment type="caution">
    <text evidence="4">The sequence shown here is derived from an EMBL/GenBank/DDBJ whole genome shotgun (WGS) entry which is preliminary data.</text>
</comment>
<evidence type="ECO:0000313" key="5">
    <source>
        <dbReference type="Proteomes" id="UP000179807"/>
    </source>
</evidence>
<gene>
    <name evidence="4" type="ORF">TRFO_21146</name>
</gene>
<dbReference type="GO" id="GO:0004674">
    <property type="term" value="F:protein serine/threonine kinase activity"/>
    <property type="evidence" value="ECO:0007669"/>
    <property type="project" value="InterPro"/>
</dbReference>
<dbReference type="PANTHER" id="PTHR24348">
    <property type="entry name" value="SERINE/THREONINE-PROTEIN KINASE UNC-51-RELATED"/>
    <property type="match status" value="1"/>
</dbReference>
<dbReference type="GO" id="GO:0005524">
    <property type="term" value="F:ATP binding"/>
    <property type="evidence" value="ECO:0007669"/>
    <property type="project" value="UniProtKB-KW"/>
</dbReference>
<sequence>MGDSIPTRIGRYAIGNQIGVGGFSRVNIATNDQGQQLCVKIISKKRIARPKDIKHTQDEITALSSLSHPNIVKYHSFQTDENNIYIFMEFCQGKSLLKLINERNGLPDEVCKVIFKQLLETLNFLHENHICHRDIKPENIIVGSDYKIKLIDFGLCAINSEENSNFLLNTFCGSLMYSAPEVIRKENYNGYQSDIWSAGVTLYAMVAARLPWRRP</sequence>
<dbReference type="PROSITE" id="PS50011">
    <property type="entry name" value="PROTEIN_KINASE_DOM"/>
    <property type="match status" value="1"/>
</dbReference>
<dbReference type="VEuPathDB" id="TrichDB:TRFO_21146"/>
<dbReference type="Proteomes" id="UP000179807">
    <property type="component" value="Unassembled WGS sequence"/>
</dbReference>